<evidence type="ECO:0000313" key="2">
    <source>
        <dbReference type="Proteomes" id="UP000011115"/>
    </source>
</evidence>
<sequence length="64" mass="7115">MSSSPDEGVYPNYDAPEGQIDLFNRLCPLLVVRLLPLQVFNDLNSSALYDELPTKLAHGTLCCF</sequence>
<evidence type="ECO:0000313" key="1">
    <source>
        <dbReference type="EnsemblPlants" id="PGSC0003DMT400031213"/>
    </source>
</evidence>
<reference evidence="1" key="2">
    <citation type="submission" date="2015-06" db="UniProtKB">
        <authorList>
            <consortium name="EnsemblPlants"/>
        </authorList>
    </citation>
    <scope>IDENTIFICATION</scope>
    <source>
        <strain evidence="1">DM1-3 516 R44</strain>
    </source>
</reference>
<keyword evidence="2" id="KW-1185">Reference proteome</keyword>
<dbReference type="ExpressionAtlas" id="M1AVC5">
    <property type="expression patterns" value="baseline"/>
</dbReference>
<dbReference type="Gramene" id="PGSC0003DMT400031213">
    <property type="protein sequence ID" value="PGSC0003DMT400031213"/>
    <property type="gene ID" value="PGSC0003DMG401011958"/>
</dbReference>
<proteinExistence type="predicted"/>
<dbReference type="HOGENOM" id="CLU_2872058_0_0_1"/>
<name>M1AVC5_SOLTU</name>
<organism evidence="1 2">
    <name type="scientific">Solanum tuberosum</name>
    <name type="common">Potato</name>
    <dbReference type="NCBI Taxonomy" id="4113"/>
    <lineage>
        <taxon>Eukaryota</taxon>
        <taxon>Viridiplantae</taxon>
        <taxon>Streptophyta</taxon>
        <taxon>Embryophyta</taxon>
        <taxon>Tracheophyta</taxon>
        <taxon>Spermatophyta</taxon>
        <taxon>Magnoliopsida</taxon>
        <taxon>eudicotyledons</taxon>
        <taxon>Gunneridae</taxon>
        <taxon>Pentapetalae</taxon>
        <taxon>asterids</taxon>
        <taxon>lamiids</taxon>
        <taxon>Solanales</taxon>
        <taxon>Solanaceae</taxon>
        <taxon>Solanoideae</taxon>
        <taxon>Solaneae</taxon>
        <taxon>Solanum</taxon>
    </lineage>
</organism>
<accession>M1AVC5</accession>
<dbReference type="EnsemblPlants" id="PGSC0003DMT400031213">
    <property type="protein sequence ID" value="PGSC0003DMT400031213"/>
    <property type="gene ID" value="PGSC0003DMG401011958"/>
</dbReference>
<dbReference type="PANTHER" id="PTHR37743">
    <property type="entry name" value="ARM REPEAT SUPERFAMILY PROTEIN"/>
    <property type="match status" value="1"/>
</dbReference>
<dbReference type="PANTHER" id="PTHR37743:SF2">
    <property type="match status" value="1"/>
</dbReference>
<protein>
    <submittedName>
        <fullName evidence="1">Binding protein</fullName>
    </submittedName>
</protein>
<dbReference type="AlphaFoldDB" id="M1AVC5"/>
<reference evidence="2" key="1">
    <citation type="journal article" date="2011" name="Nature">
        <title>Genome sequence and analysis of the tuber crop potato.</title>
        <authorList>
            <consortium name="The Potato Genome Sequencing Consortium"/>
        </authorList>
    </citation>
    <scope>NUCLEOTIDE SEQUENCE [LARGE SCALE GENOMIC DNA]</scope>
    <source>
        <strain evidence="2">cv. DM1-3 516 R44</strain>
    </source>
</reference>
<dbReference type="Proteomes" id="UP000011115">
    <property type="component" value="Unassembled WGS sequence"/>
</dbReference>